<comment type="caution">
    <text evidence="1">The sequence shown here is derived from an EMBL/GenBank/DDBJ whole genome shotgun (WGS) entry which is preliminary data.</text>
</comment>
<dbReference type="InterPro" id="IPR019619">
    <property type="entry name" value="DUF2490"/>
</dbReference>
<dbReference type="AlphaFoldDB" id="A0A370QKC4"/>
<dbReference type="Proteomes" id="UP000255317">
    <property type="component" value="Unassembled WGS sequence"/>
</dbReference>
<sequence length="242" mass="27912">MCNNVKYIDAPMISYCSKNTVLLLLLLGATCWVRSQTEFTLEKVATLQYNISPRWSTQLGTEYRNTPAEDIGDASLQFNSRHLQFSGTVAYEVGFYAKLGTGIMYRFNTLEDKGNENETRITQQYTYAKPYNALRLGHRLKLDQRIKVSETTHRMRYRLSADAPLNGLSVDRGEYYGVASLETLLNISRLNKPAWDQRFTLGIGNQIFEKVKLQIDVQYRVEDFFSSNTQSLFVVTQLYYKL</sequence>
<dbReference type="EMBL" id="QRAO01000001">
    <property type="protein sequence ID" value="RDK88818.1"/>
    <property type="molecule type" value="Genomic_DNA"/>
</dbReference>
<evidence type="ECO:0000313" key="2">
    <source>
        <dbReference type="Proteomes" id="UP000255317"/>
    </source>
</evidence>
<protein>
    <submittedName>
        <fullName evidence="1">Uncharacterized protein DUF2490</fullName>
    </submittedName>
</protein>
<keyword evidence="2" id="KW-1185">Reference proteome</keyword>
<accession>A0A370QKC4</accession>
<organism evidence="1 2">
    <name type="scientific">Marinirhabdus gelatinilytica</name>
    <dbReference type="NCBI Taxonomy" id="1703343"/>
    <lineage>
        <taxon>Bacteria</taxon>
        <taxon>Pseudomonadati</taxon>
        <taxon>Bacteroidota</taxon>
        <taxon>Flavobacteriia</taxon>
        <taxon>Flavobacteriales</taxon>
        <taxon>Flavobacteriaceae</taxon>
    </lineage>
</organism>
<dbReference type="Pfam" id="PF10677">
    <property type="entry name" value="DUF2490"/>
    <property type="match status" value="1"/>
</dbReference>
<proteinExistence type="predicted"/>
<reference evidence="1 2" key="1">
    <citation type="submission" date="2018-07" db="EMBL/GenBank/DDBJ databases">
        <title>Genomic Encyclopedia of Type Strains, Phase IV (KMG-IV): sequencing the most valuable type-strain genomes for metagenomic binning, comparative biology and taxonomic classification.</title>
        <authorList>
            <person name="Goeker M."/>
        </authorList>
    </citation>
    <scope>NUCLEOTIDE SEQUENCE [LARGE SCALE GENOMIC DNA]</scope>
    <source>
        <strain evidence="1 2">DSM 101478</strain>
    </source>
</reference>
<evidence type="ECO:0000313" key="1">
    <source>
        <dbReference type="EMBL" id="RDK88818.1"/>
    </source>
</evidence>
<name>A0A370QKC4_9FLAO</name>
<gene>
    <name evidence="1" type="ORF">C8D94_101695</name>
</gene>